<name>A0A174ISV7_BACUN</name>
<accession>A0A174ISV7</accession>
<dbReference type="EMBL" id="CYZF01000007">
    <property type="protein sequence ID" value="CUO88428.1"/>
    <property type="molecule type" value="Genomic_DNA"/>
</dbReference>
<organism evidence="1 2">
    <name type="scientific">Bacteroides uniformis</name>
    <dbReference type="NCBI Taxonomy" id="820"/>
    <lineage>
        <taxon>Bacteria</taxon>
        <taxon>Pseudomonadati</taxon>
        <taxon>Bacteroidota</taxon>
        <taxon>Bacteroidia</taxon>
        <taxon>Bacteroidales</taxon>
        <taxon>Bacteroidaceae</taxon>
        <taxon>Bacteroides</taxon>
    </lineage>
</organism>
<protein>
    <submittedName>
        <fullName evidence="1">Uncharacterized protein</fullName>
    </submittedName>
</protein>
<proteinExistence type="predicted"/>
<sequence>MFSVDKNKCFLSTVYKKGGKEFFYVILSPEQYAVFALFSQHKILKIWQL</sequence>
<evidence type="ECO:0000313" key="2">
    <source>
        <dbReference type="Proteomes" id="UP000095419"/>
    </source>
</evidence>
<gene>
    <name evidence="1" type="ORF">ERS417307_02645</name>
</gene>
<dbReference type="Proteomes" id="UP000095419">
    <property type="component" value="Unassembled WGS sequence"/>
</dbReference>
<dbReference type="AlphaFoldDB" id="A0A174ISV7"/>
<reference evidence="1 2" key="1">
    <citation type="submission" date="2015-09" db="EMBL/GenBank/DDBJ databases">
        <authorList>
            <consortium name="Pathogen Informatics"/>
        </authorList>
    </citation>
    <scope>NUCLEOTIDE SEQUENCE [LARGE SCALE GENOMIC DNA]</scope>
    <source>
        <strain evidence="1 2">2789STDY5608791</strain>
    </source>
</reference>
<evidence type="ECO:0000313" key="1">
    <source>
        <dbReference type="EMBL" id="CUO88428.1"/>
    </source>
</evidence>